<dbReference type="InterPro" id="IPR042097">
    <property type="entry name" value="Aminopeptidase_N-like_N_sf"/>
</dbReference>
<dbReference type="InterPro" id="IPR045357">
    <property type="entry name" value="Aminopeptidase_N-like_N"/>
</dbReference>
<dbReference type="Gene3D" id="2.60.40.1730">
    <property type="entry name" value="tricorn interacting facor f3 domain"/>
    <property type="match status" value="1"/>
</dbReference>
<dbReference type="GO" id="GO:0005737">
    <property type="term" value="C:cytoplasm"/>
    <property type="evidence" value="ECO:0007669"/>
    <property type="project" value="TreeGrafter"/>
</dbReference>
<dbReference type="GeneID" id="106305075"/>
<feature type="compositionally biased region" description="Acidic residues" evidence="1">
    <location>
        <begin position="658"/>
        <end position="669"/>
    </location>
</feature>
<evidence type="ECO:0000313" key="4">
    <source>
        <dbReference type="EnsemblPlants" id="Bo7g117210.1"/>
    </source>
</evidence>
<dbReference type="SUPFAM" id="SSF63737">
    <property type="entry name" value="Leukotriene A4 hydrolase N-terminal domain"/>
    <property type="match status" value="1"/>
</dbReference>
<dbReference type="HOGENOM" id="CLU_410705_0_0_1"/>
<dbReference type="PRINTS" id="PR00756">
    <property type="entry name" value="ALADIPTASE"/>
</dbReference>
<dbReference type="GO" id="GO:0005615">
    <property type="term" value="C:extracellular space"/>
    <property type="evidence" value="ECO:0007669"/>
    <property type="project" value="TreeGrafter"/>
</dbReference>
<reference evidence="4" key="2">
    <citation type="submission" date="2015-03" db="UniProtKB">
        <authorList>
            <consortium name="EnsemblPlants"/>
        </authorList>
    </citation>
    <scope>IDENTIFICATION</scope>
</reference>
<dbReference type="GO" id="GO:0016020">
    <property type="term" value="C:membrane"/>
    <property type="evidence" value="ECO:0007669"/>
    <property type="project" value="TreeGrafter"/>
</dbReference>
<dbReference type="PANTHER" id="PTHR11533">
    <property type="entry name" value="PROTEASE M1 ZINC METALLOPROTEASE"/>
    <property type="match status" value="1"/>
</dbReference>
<dbReference type="Pfam" id="PF23046">
    <property type="entry name" value="tSH3-B_UBE2O"/>
    <property type="match status" value="1"/>
</dbReference>
<dbReference type="Pfam" id="PF17900">
    <property type="entry name" value="Peptidase_M1_N"/>
    <property type="match status" value="1"/>
</dbReference>
<organism evidence="4 5">
    <name type="scientific">Brassica oleracea var. oleracea</name>
    <dbReference type="NCBI Taxonomy" id="109376"/>
    <lineage>
        <taxon>Eukaryota</taxon>
        <taxon>Viridiplantae</taxon>
        <taxon>Streptophyta</taxon>
        <taxon>Embryophyta</taxon>
        <taxon>Tracheophyta</taxon>
        <taxon>Spermatophyta</taxon>
        <taxon>Magnoliopsida</taxon>
        <taxon>eudicotyledons</taxon>
        <taxon>Gunneridae</taxon>
        <taxon>Pentapetalae</taxon>
        <taxon>rosids</taxon>
        <taxon>malvids</taxon>
        <taxon>Brassicales</taxon>
        <taxon>Brassicaceae</taxon>
        <taxon>Brassiceae</taxon>
        <taxon>Brassica</taxon>
    </lineage>
</organism>
<evidence type="ECO:0000259" key="3">
    <source>
        <dbReference type="Pfam" id="PF23046"/>
    </source>
</evidence>
<feature type="domain" description="UBE2O-like tandem tSH3-B" evidence="3">
    <location>
        <begin position="342"/>
        <end position="405"/>
    </location>
</feature>
<protein>
    <submittedName>
        <fullName evidence="4">Uncharacterized protein</fullName>
    </submittedName>
</protein>
<dbReference type="KEGG" id="boe:106305075"/>
<dbReference type="STRING" id="109376.A0A0D3DHS3"/>
<feature type="domain" description="Aminopeptidase N-like N-terminal" evidence="2">
    <location>
        <begin position="14"/>
        <end position="204"/>
    </location>
</feature>
<evidence type="ECO:0000259" key="2">
    <source>
        <dbReference type="Pfam" id="PF17900"/>
    </source>
</evidence>
<dbReference type="eggNOG" id="KOG1046">
    <property type="taxonomic scope" value="Eukaryota"/>
</dbReference>
<dbReference type="InterPro" id="IPR050344">
    <property type="entry name" value="Peptidase_M1_aminopeptidases"/>
</dbReference>
<dbReference type="Gramene" id="Bo7g117210.1">
    <property type="protein sequence ID" value="Bo7g117210.1"/>
    <property type="gene ID" value="Bo7g117210"/>
</dbReference>
<feature type="compositionally biased region" description="Acidic residues" evidence="1">
    <location>
        <begin position="613"/>
        <end position="629"/>
    </location>
</feature>
<dbReference type="GO" id="GO:0043171">
    <property type="term" value="P:peptide catabolic process"/>
    <property type="evidence" value="ECO:0007669"/>
    <property type="project" value="TreeGrafter"/>
</dbReference>
<dbReference type="eggNOG" id="KOG0895">
    <property type="taxonomic scope" value="Eukaryota"/>
</dbReference>
<dbReference type="GO" id="GO:0006508">
    <property type="term" value="P:proteolysis"/>
    <property type="evidence" value="ECO:0007669"/>
    <property type="project" value="InterPro"/>
</dbReference>
<dbReference type="GO" id="GO:0070006">
    <property type="term" value="F:metalloaminopeptidase activity"/>
    <property type="evidence" value="ECO:0007669"/>
    <property type="project" value="TreeGrafter"/>
</dbReference>
<evidence type="ECO:0000313" key="5">
    <source>
        <dbReference type="Proteomes" id="UP000032141"/>
    </source>
</evidence>
<name>A0A0D3DHS3_BRAOL</name>
<dbReference type="PANTHER" id="PTHR11533:SF174">
    <property type="entry name" value="PUROMYCIN-SENSITIVE AMINOPEPTIDASE-RELATED"/>
    <property type="match status" value="1"/>
</dbReference>
<evidence type="ECO:0000256" key="1">
    <source>
        <dbReference type="SAM" id="MobiDB-lite"/>
    </source>
</evidence>
<dbReference type="InterPro" id="IPR057735">
    <property type="entry name" value="UBE2O-like_tSH3-B"/>
</dbReference>
<dbReference type="RefSeq" id="XP_013596909.1">
    <property type="nucleotide sequence ID" value="XM_013741455.1"/>
</dbReference>
<dbReference type="EnsemblPlants" id="Bo7g117210.1">
    <property type="protein sequence ID" value="Bo7g117210.1"/>
    <property type="gene ID" value="Bo7g117210"/>
</dbReference>
<proteinExistence type="predicted"/>
<sequence length="669" mass="74623">MSQFTGPLLPDYAVPSAYDLRLDLDVVAGSFTGTVAVNVKLVKEVRFIVLSGVGLSVDRDAASFTPCESSEVVLSGGDLSLNTSTIPSSSKLSKFRVVAIKYHEQKIVLEFESYLPRGQGVLDLVFSGEITKGLFIRSGYNEKKCARSFFPCWDEPVYKARFTIAMELPVEFAAVSNMPILEEKVEGNRKVVFYHESPNMATYLVTMIVCPLQPDIEQVLTLQQQPLFSRGLKQTVETEILDGDIVMNRETEKVSRVGREDDKLFLFPIDKAEKEELRKDEVVVVSRSFFHGQPVCLVTDHLKLGIICGIDMRVDLASSDGKTIAHRDIGTESLERNRRFFVGDTVVHGSWFGAVEGVELKVKVHLETGVTITVPEAATKDYEPIFKTAAESYLEEPYYVGQEVIVHVYDDPLTGVITQHKAHMVEVKWIHCNPLREEKEPAKTFWYGYAERIHDPRATSSFWSLGSRCIFEGKEFVIAGVRSMVKVKWQEGFVEVISSTELVESGEFFSGQFVAKKEGEGVGFVRFVVDRIACVEWVKEEKPELVPISELQPHAEYRFHISDVVAKKSGSGDRGFVVGMGNGKLEVEWWLNKTITVVQPEEITRLCYFVGEDTSEEDEDEEGSSDDDTPAFLLGPVAIASSGSVPLEPASSSSSSSSDEDEDDDDRWG</sequence>
<keyword evidence="5" id="KW-1185">Reference proteome</keyword>
<dbReference type="GO" id="GO:0042277">
    <property type="term" value="F:peptide binding"/>
    <property type="evidence" value="ECO:0007669"/>
    <property type="project" value="TreeGrafter"/>
</dbReference>
<dbReference type="GO" id="GO:0008270">
    <property type="term" value="F:zinc ion binding"/>
    <property type="evidence" value="ECO:0007669"/>
    <property type="project" value="TreeGrafter"/>
</dbReference>
<feature type="region of interest" description="Disordered" evidence="1">
    <location>
        <begin position="613"/>
        <end position="669"/>
    </location>
</feature>
<dbReference type="AlphaFoldDB" id="A0A0D3DHS3"/>
<reference evidence="4 5" key="1">
    <citation type="journal article" date="2014" name="Genome Biol.">
        <title>Transcriptome and methylome profiling reveals relics of genome dominance in the mesopolyploid Brassica oleracea.</title>
        <authorList>
            <person name="Parkin I.A."/>
            <person name="Koh C."/>
            <person name="Tang H."/>
            <person name="Robinson S.J."/>
            <person name="Kagale S."/>
            <person name="Clarke W.E."/>
            <person name="Town C.D."/>
            <person name="Nixon J."/>
            <person name="Krishnakumar V."/>
            <person name="Bidwell S.L."/>
            <person name="Denoeud F."/>
            <person name="Belcram H."/>
            <person name="Links M.G."/>
            <person name="Just J."/>
            <person name="Clarke C."/>
            <person name="Bender T."/>
            <person name="Huebert T."/>
            <person name="Mason A.S."/>
            <person name="Pires J.C."/>
            <person name="Barker G."/>
            <person name="Moore J."/>
            <person name="Walley P.G."/>
            <person name="Manoli S."/>
            <person name="Batley J."/>
            <person name="Edwards D."/>
            <person name="Nelson M.N."/>
            <person name="Wang X."/>
            <person name="Paterson A.H."/>
            <person name="King G."/>
            <person name="Bancroft I."/>
            <person name="Chalhoub B."/>
            <person name="Sharpe A.G."/>
        </authorList>
    </citation>
    <scope>NUCLEOTIDE SEQUENCE</scope>
    <source>
        <strain evidence="4 5">cv. TO1000</strain>
    </source>
</reference>
<dbReference type="OrthoDB" id="10031169at2759"/>
<dbReference type="Proteomes" id="UP000032141">
    <property type="component" value="Chromosome C7"/>
</dbReference>
<accession>A0A0D3DHS3</accession>
<dbReference type="InterPro" id="IPR001930">
    <property type="entry name" value="Peptidase_M1"/>
</dbReference>